<reference evidence="8 10" key="3">
    <citation type="submission" date="2020-05" db="EMBL/GenBank/DDBJ databases">
        <title>FDA dAtabase for Regulatory Grade micrObial Sequences (FDA-ARGOS): Supporting development and validation of Infectious Disease Dx tests.</title>
        <authorList>
            <person name="Nelson B."/>
            <person name="Plummer A."/>
            <person name="Tallon L."/>
            <person name="Sadzewicz L."/>
            <person name="Zhao X."/>
            <person name="Vavikolanu K."/>
            <person name="Mehta A."/>
            <person name="Aluvathingal J."/>
            <person name="Nadendla S."/>
            <person name="Myers T."/>
            <person name="Yan Y."/>
            <person name="Sichtig H."/>
        </authorList>
    </citation>
    <scope>NUCLEOTIDE SEQUENCE [LARGE SCALE GENOMIC DNA]</scope>
    <source>
        <strain evidence="8 10">FDAARGOS_795</strain>
        <plasmid evidence="8 10">unnamed3</plasmid>
    </source>
</reference>
<name>A0A0B5NCS7_BACTU</name>
<geneLocation type="plasmid" evidence="8 10">
    <name>unnamed3</name>
</geneLocation>
<gene>
    <name evidence="6" type="ORF">BF38_5934</name>
    <name evidence="7" type="ORF">FO599_01240</name>
    <name evidence="8" type="ORF">FOC89_01210</name>
</gene>
<geneLocation type="plasmid" evidence="6 9">
    <name>2</name>
</geneLocation>
<keyword evidence="2" id="KW-0378">Hydrolase</keyword>
<dbReference type="SUPFAM" id="SSF63817">
    <property type="entry name" value="Sortase"/>
    <property type="match status" value="1"/>
</dbReference>
<feature type="active site" description="Proton donor/acceptor" evidence="4">
    <location>
        <position position="136"/>
    </location>
</feature>
<dbReference type="AlphaFoldDB" id="A0A0B5NCS7"/>
<dbReference type="InterPro" id="IPR023365">
    <property type="entry name" value="Sortase_dom-sf"/>
</dbReference>
<reference evidence="6 9" key="1">
    <citation type="journal article" date="2015" name="Genome Announc.">
        <title>Complete genome sequences for 35 biothreat assay-relevant bacillus species.</title>
        <authorList>
            <person name="Johnson S.L."/>
            <person name="Daligault H.E."/>
            <person name="Davenport K.W."/>
            <person name="Jaissle J."/>
            <person name="Frey K.G."/>
            <person name="Ladner J.T."/>
            <person name="Broomall S.M."/>
            <person name="Bishop-Lilly K.A."/>
            <person name="Bruce D.C."/>
            <person name="Gibbons H.S."/>
            <person name="Coyne S.R."/>
            <person name="Lo C.C."/>
            <person name="Meincke L."/>
            <person name="Munk A.C."/>
            <person name="Koroleva G.I."/>
            <person name="Rosenzweig C.N."/>
            <person name="Palacios G.F."/>
            <person name="Redden C.L."/>
            <person name="Minogue T.D."/>
            <person name="Chain P.S."/>
        </authorList>
    </citation>
    <scope>NUCLEOTIDE SEQUENCE [LARGE SCALE GENOMIC DNA]</scope>
    <source>
        <strain evidence="6 9">HD1011</strain>
        <plasmid evidence="6 9">2</plasmid>
    </source>
</reference>
<dbReference type="Proteomes" id="UP001181533">
    <property type="component" value="Unassembled WGS sequence"/>
</dbReference>
<evidence type="ECO:0000313" key="10">
    <source>
        <dbReference type="Proteomes" id="UP000501107"/>
    </source>
</evidence>
<evidence type="ECO:0000313" key="9">
    <source>
        <dbReference type="Proteomes" id="UP000031876"/>
    </source>
</evidence>
<evidence type="ECO:0000256" key="5">
    <source>
        <dbReference type="SAM" id="Phobius"/>
    </source>
</evidence>
<feature type="active site" description="Acyl-thioester intermediate" evidence="4">
    <location>
        <position position="197"/>
    </location>
</feature>
<keyword evidence="5" id="KW-0812">Transmembrane</keyword>
<dbReference type="Gene3D" id="2.40.260.10">
    <property type="entry name" value="Sortase"/>
    <property type="match status" value="1"/>
</dbReference>
<dbReference type="GO" id="GO:0008234">
    <property type="term" value="F:cysteine-type peptidase activity"/>
    <property type="evidence" value="ECO:0007669"/>
    <property type="project" value="UniProtKB-KW"/>
</dbReference>
<evidence type="ECO:0000313" key="8">
    <source>
        <dbReference type="EMBL" id="QKH22635.1"/>
    </source>
</evidence>
<dbReference type="KEGG" id="btw:BF38_5934"/>
<keyword evidence="5" id="KW-1133">Transmembrane helix</keyword>
<evidence type="ECO:0000256" key="3">
    <source>
        <dbReference type="ARBA" id="ARBA00022807"/>
    </source>
</evidence>
<dbReference type="EMBL" id="CP053979">
    <property type="protein sequence ID" value="QKH22635.1"/>
    <property type="molecule type" value="Genomic_DNA"/>
</dbReference>
<dbReference type="EMBL" id="VKQN01000001">
    <property type="protein sequence ID" value="MDR4174756.1"/>
    <property type="molecule type" value="Genomic_DNA"/>
</dbReference>
<dbReference type="Proteomes" id="UP000031876">
    <property type="component" value="Plasmid 2"/>
</dbReference>
<dbReference type="NCBIfam" id="TIGR01076">
    <property type="entry name" value="sortase_fam"/>
    <property type="match status" value="1"/>
</dbReference>
<evidence type="ECO:0000256" key="2">
    <source>
        <dbReference type="ARBA" id="ARBA00022801"/>
    </source>
</evidence>
<keyword evidence="3" id="KW-0788">Thiol protease</keyword>
<accession>A0A0B5NCS7</accession>
<proteinExistence type="predicted"/>
<dbReference type="InterPro" id="IPR005754">
    <property type="entry name" value="Sortase"/>
</dbReference>
<keyword evidence="1" id="KW-0645">Protease</keyword>
<dbReference type="GO" id="GO:0006508">
    <property type="term" value="P:proteolysis"/>
    <property type="evidence" value="ECO:0007669"/>
    <property type="project" value="UniProtKB-KW"/>
</dbReference>
<organism evidence="8 10">
    <name type="scientific">Bacillus thuringiensis</name>
    <dbReference type="NCBI Taxonomy" id="1428"/>
    <lineage>
        <taxon>Bacteria</taxon>
        <taxon>Bacillati</taxon>
        <taxon>Bacillota</taxon>
        <taxon>Bacilli</taxon>
        <taxon>Bacillales</taxon>
        <taxon>Bacillaceae</taxon>
        <taxon>Bacillus</taxon>
        <taxon>Bacillus cereus group</taxon>
    </lineage>
</organism>
<dbReference type="CDD" id="cd06165">
    <property type="entry name" value="Sortase_A"/>
    <property type="match status" value="1"/>
</dbReference>
<evidence type="ECO:0000256" key="4">
    <source>
        <dbReference type="PIRSR" id="PIRSR605754-1"/>
    </source>
</evidence>
<dbReference type="Proteomes" id="UP000501107">
    <property type="component" value="Plasmid unnamed3"/>
</dbReference>
<dbReference type="Pfam" id="PF04203">
    <property type="entry name" value="Sortase"/>
    <property type="match status" value="1"/>
</dbReference>
<keyword evidence="5" id="KW-0472">Membrane</keyword>
<feature type="transmembrane region" description="Helical" evidence="5">
    <location>
        <begin position="7"/>
        <end position="26"/>
    </location>
</feature>
<protein>
    <submittedName>
        <fullName evidence="8">Class A sortase</fullName>
    </submittedName>
    <submittedName>
        <fullName evidence="6">Sortase family protein</fullName>
    </submittedName>
</protein>
<keyword evidence="8" id="KW-0614">Plasmid</keyword>
<sequence length="236" mass="26233">MERRLKIRYGLIAGIIALGVGGYYVVDSMLQTDMRGIELDKNTIDENKKAKADFDLDSIKPLSEQELLENSLKRSTGWGKDLHYGNQGVVGGIYVPSVDIKLPISKGIGNNSLSRGVGTGFEDREMGKGNYVLLGHNSPNKHVLFSPLEDMKTGDIIYVTDATWMYEYETTDKKRIHQSQGEVMDNTTEDIITLITCFGGLNTDKRTVVTGKLKHKYPVSGAEKEIKTALNIKEDN</sequence>
<reference evidence="7" key="2">
    <citation type="submission" date="2019-07" db="EMBL/GenBank/DDBJ databases">
        <title>Phylogenomic Reclassification of ATCC Bacillus Strains and Various Taxa within the Genus Bacillus.</title>
        <authorList>
            <person name="Riojas M.A."/>
            <person name="Frank A.M."/>
            <person name="Fenn S.L."/>
            <person name="King S.P."/>
            <person name="Brower S.M."/>
            <person name="Hazbon M.H."/>
        </authorList>
    </citation>
    <scope>NUCLEOTIDE SEQUENCE</scope>
    <source>
        <strain evidence="7">ATCC 35646</strain>
    </source>
</reference>
<dbReference type="InterPro" id="IPR042007">
    <property type="entry name" value="Sortase_A"/>
</dbReference>
<evidence type="ECO:0000256" key="1">
    <source>
        <dbReference type="ARBA" id="ARBA00022670"/>
    </source>
</evidence>
<dbReference type="EMBL" id="CP009334">
    <property type="protein sequence ID" value="AJG74160.1"/>
    <property type="molecule type" value="Genomic_DNA"/>
</dbReference>
<evidence type="ECO:0000313" key="7">
    <source>
        <dbReference type="EMBL" id="MDR4174756.1"/>
    </source>
</evidence>
<evidence type="ECO:0000313" key="6">
    <source>
        <dbReference type="EMBL" id="AJG74160.1"/>
    </source>
</evidence>